<reference evidence="3 4" key="1">
    <citation type="submission" date="2016-10" db="EMBL/GenBank/DDBJ databases">
        <authorList>
            <person name="de Groot N.N."/>
        </authorList>
    </citation>
    <scope>NUCLEOTIDE SEQUENCE [LARGE SCALE GENOMIC DNA]</scope>
    <source>
        <strain evidence="3 4">CGMCC 1.3702</strain>
    </source>
</reference>
<keyword evidence="1" id="KW-0175">Coiled coil</keyword>
<evidence type="ECO:0000313" key="3">
    <source>
        <dbReference type="EMBL" id="SFB31815.1"/>
    </source>
</evidence>
<dbReference type="GO" id="GO:0051301">
    <property type="term" value="P:cell division"/>
    <property type="evidence" value="ECO:0007669"/>
    <property type="project" value="UniProtKB-KW"/>
</dbReference>
<dbReference type="InterPro" id="IPR039076">
    <property type="entry name" value="DivIC"/>
</dbReference>
<organism evidence="3 4">
    <name type="scientific">Lentibacillus halodurans</name>
    <dbReference type="NCBI Taxonomy" id="237679"/>
    <lineage>
        <taxon>Bacteria</taxon>
        <taxon>Bacillati</taxon>
        <taxon>Bacillota</taxon>
        <taxon>Bacilli</taxon>
        <taxon>Bacillales</taxon>
        <taxon>Bacillaceae</taxon>
        <taxon>Lentibacillus</taxon>
    </lineage>
</organism>
<dbReference type="RefSeq" id="WP_090240588.1">
    <property type="nucleotide sequence ID" value="NZ_FOJW01000015.1"/>
</dbReference>
<protein>
    <submittedName>
        <fullName evidence="3">Cell division protein DivIC</fullName>
    </submittedName>
</protein>
<dbReference type="EMBL" id="FOJW01000015">
    <property type="protein sequence ID" value="SFB31815.1"/>
    <property type="molecule type" value="Genomic_DNA"/>
</dbReference>
<keyword evidence="2" id="KW-1133">Transmembrane helix</keyword>
<keyword evidence="2" id="KW-0812">Transmembrane</keyword>
<dbReference type="PANTHER" id="PTHR40027">
    <property type="entry name" value="CELL DIVISION PROTEIN DIVIC"/>
    <property type="match status" value="1"/>
</dbReference>
<keyword evidence="4" id="KW-1185">Reference proteome</keyword>
<dbReference type="InterPro" id="IPR007060">
    <property type="entry name" value="FtsL/DivIC"/>
</dbReference>
<feature type="transmembrane region" description="Helical" evidence="2">
    <location>
        <begin position="37"/>
        <end position="56"/>
    </location>
</feature>
<name>A0A1I1A1J0_9BACI</name>
<keyword evidence="3" id="KW-0131">Cell cycle</keyword>
<dbReference type="Pfam" id="PF04977">
    <property type="entry name" value="DivIC"/>
    <property type="match status" value="1"/>
</dbReference>
<keyword evidence="3" id="KW-0132">Cell division</keyword>
<dbReference type="OrthoDB" id="2991180at2"/>
<evidence type="ECO:0000256" key="1">
    <source>
        <dbReference type="SAM" id="Coils"/>
    </source>
</evidence>
<evidence type="ECO:0000256" key="2">
    <source>
        <dbReference type="SAM" id="Phobius"/>
    </source>
</evidence>
<evidence type="ECO:0000313" key="4">
    <source>
        <dbReference type="Proteomes" id="UP000198642"/>
    </source>
</evidence>
<gene>
    <name evidence="3" type="ORF">SAMN04488072_11570</name>
</gene>
<sequence length="126" mass="15151">MPLKKKNVTRLDSNYMQQYDAYIERQKRKKQRLVRRLVLFSIVAAIAFGSLVTYHINQRALHEEKEEQYEQLQSEMATLEKEEQNLKEEIKLLNNEEYVLDIARTNYFFSKEGELIFKIPDEDPSY</sequence>
<dbReference type="AlphaFoldDB" id="A0A1I1A1J0"/>
<keyword evidence="2" id="KW-0472">Membrane</keyword>
<dbReference type="PANTHER" id="PTHR40027:SF1">
    <property type="entry name" value="CELL DIVISION PROTEIN DIVIC"/>
    <property type="match status" value="1"/>
</dbReference>
<dbReference type="Proteomes" id="UP000198642">
    <property type="component" value="Unassembled WGS sequence"/>
</dbReference>
<proteinExistence type="predicted"/>
<accession>A0A1I1A1J0</accession>
<feature type="coiled-coil region" evidence="1">
    <location>
        <begin position="16"/>
        <end position="99"/>
    </location>
</feature>
<dbReference type="STRING" id="237679.SAMN04488072_11570"/>